<dbReference type="Proteomes" id="UP000077278">
    <property type="component" value="Unassembled WGS sequence"/>
</dbReference>
<dbReference type="InterPro" id="IPR001584">
    <property type="entry name" value="Integrase_cat-core"/>
</dbReference>
<evidence type="ECO:0000259" key="1">
    <source>
        <dbReference type="PROSITE" id="PS50994"/>
    </source>
</evidence>
<dbReference type="InterPro" id="IPR012337">
    <property type="entry name" value="RNaseH-like_sf"/>
</dbReference>
<comment type="caution">
    <text evidence="2">The sequence shown here is derived from an EMBL/GenBank/DDBJ whole genome shotgun (WGS) entry which is preliminary data.</text>
</comment>
<dbReference type="NCBIfam" id="NF033594">
    <property type="entry name" value="transpos_ISNCY_2"/>
    <property type="match status" value="1"/>
</dbReference>
<dbReference type="PROSITE" id="PS50994">
    <property type="entry name" value="INTEGRASE"/>
    <property type="match status" value="1"/>
</dbReference>
<dbReference type="EMBL" id="FKDD01000060">
    <property type="protein sequence ID" value="SAD62567.1"/>
    <property type="molecule type" value="Genomic_DNA"/>
</dbReference>
<gene>
    <name evidence="2" type="ORF">SAMEA2273136_05116</name>
</gene>
<dbReference type="InterPro" id="IPR009057">
    <property type="entry name" value="Homeodomain-like_sf"/>
</dbReference>
<organism evidence="2 3">
    <name type="scientific">Enterobacter roggenkampii</name>
    <dbReference type="NCBI Taxonomy" id="1812935"/>
    <lineage>
        <taxon>Bacteria</taxon>
        <taxon>Pseudomonadati</taxon>
        <taxon>Pseudomonadota</taxon>
        <taxon>Gammaproteobacteria</taxon>
        <taxon>Enterobacterales</taxon>
        <taxon>Enterobacteriaceae</taxon>
        <taxon>Enterobacter</taxon>
        <taxon>Enterobacter cloacae complex</taxon>
    </lineage>
</organism>
<dbReference type="AlphaFoldDB" id="A0ABD7KS19"/>
<evidence type="ECO:0000313" key="2">
    <source>
        <dbReference type="EMBL" id="SAD62567.1"/>
    </source>
</evidence>
<reference evidence="2 3" key="1">
    <citation type="submission" date="2016-03" db="EMBL/GenBank/DDBJ databases">
        <authorList>
            <consortium name="Pathogen Informatics"/>
        </authorList>
    </citation>
    <scope>NUCLEOTIDE SEQUENCE [LARGE SCALE GENOMIC DNA]</scope>
    <source>
        <strain evidence="3">e264</strain>
    </source>
</reference>
<dbReference type="PANTHER" id="PTHR35004">
    <property type="entry name" value="TRANSPOSASE RV3428C-RELATED"/>
    <property type="match status" value="1"/>
</dbReference>
<dbReference type="Pfam" id="PF13565">
    <property type="entry name" value="HTH_32"/>
    <property type="match status" value="1"/>
</dbReference>
<dbReference type="Gene3D" id="3.30.420.10">
    <property type="entry name" value="Ribonuclease H-like superfamily/Ribonuclease H"/>
    <property type="match status" value="1"/>
</dbReference>
<sequence length="448" mass="52149">MLVTMTDKELYRLGIIQRVFDRALLQRDAADILKLSVRQVQRLVRLYRTDGATAFASSRRGRPANNRIDEETRCKALDLIRCHYSDFGPTLATEKLAERHHIHLSVETVRNWMTADGLWRPHSRRRTRVYQPRYRRDCLGELVQIDGSHHDWFEGRAPKCCLLVFMDDATGRIMHLRFGETESAFDYMLATREYVEKHGKPLAFYSDKHGIFRVNHAAGSKSGTQFGRVLHDIGVELICANSPQAKGRVERANKTLQDRLIKEMRLNKISSIEEANAWLETFIVNFNQRFAKTPKYPKNLHRPVAETIVDLDDIFSWQETRKLSKSLTFRYDKMIYLVEPTEENTRIAGENIKVFDYLMAPSPSNTATAPSPIRYSINWTVSIRGKLSIISDSVQCSDWLRIKWMNWIVTANVSEAQRCRSGVLRLVYRNSYEQLIQFWLIQKNFVRA</sequence>
<feature type="domain" description="Integrase catalytic" evidence="1">
    <location>
        <begin position="128"/>
        <end position="311"/>
    </location>
</feature>
<name>A0ABD7KS19_9ENTR</name>
<dbReference type="SUPFAM" id="SSF53098">
    <property type="entry name" value="Ribonuclease H-like"/>
    <property type="match status" value="1"/>
</dbReference>
<accession>A0ABD7KS19</accession>
<protein>
    <submittedName>
        <fullName evidence="2">Transposase</fullName>
    </submittedName>
</protein>
<evidence type="ECO:0000313" key="3">
    <source>
        <dbReference type="Proteomes" id="UP000077278"/>
    </source>
</evidence>
<dbReference type="SUPFAM" id="SSF46689">
    <property type="entry name" value="Homeodomain-like"/>
    <property type="match status" value="1"/>
</dbReference>
<proteinExistence type="predicted"/>
<dbReference type="InterPro" id="IPR047797">
    <property type="entry name" value="ISNCY_transpos"/>
</dbReference>
<dbReference type="PANTHER" id="PTHR35004:SF7">
    <property type="entry name" value="INTEGRASE PROTEIN"/>
    <property type="match status" value="1"/>
</dbReference>
<dbReference type="InterPro" id="IPR036397">
    <property type="entry name" value="RNaseH_sf"/>
</dbReference>